<dbReference type="OrthoDB" id="43580at2759"/>
<dbReference type="SMART" id="SM00228">
    <property type="entry name" value="PDZ"/>
    <property type="match status" value="1"/>
</dbReference>
<feature type="domain" description="PDZ" evidence="10">
    <location>
        <begin position="336"/>
        <end position="409"/>
    </location>
</feature>
<evidence type="ECO:0000256" key="3">
    <source>
        <dbReference type="ARBA" id="ARBA00022670"/>
    </source>
</evidence>
<dbReference type="FunFam" id="3.90.226.10:FF:000043">
    <property type="entry name" value="carboxyl-terminal-processing peptidase 2, chloroplastic"/>
    <property type="match status" value="1"/>
</dbReference>
<evidence type="ECO:0000256" key="1">
    <source>
        <dbReference type="ARBA" id="ARBA00004456"/>
    </source>
</evidence>
<evidence type="ECO:0000256" key="7">
    <source>
        <dbReference type="ARBA" id="ARBA00051784"/>
    </source>
</evidence>
<evidence type="ECO:0000313" key="11">
    <source>
        <dbReference type="EMBL" id="KAJ0966549.1"/>
    </source>
</evidence>
<evidence type="ECO:0000259" key="10">
    <source>
        <dbReference type="PROSITE" id="PS50106"/>
    </source>
</evidence>
<dbReference type="Gene3D" id="2.30.42.10">
    <property type="match status" value="1"/>
</dbReference>
<comment type="function">
    <text evidence="8">Protease involved in the C-terminal processing of the chloroplastic D1 protein of photosystem II. This proteolytic processing is necessary to allow the light-driven assembly of the tetranuclear manganese cluster, which is responsible for photosynthetic water oxidation.</text>
</comment>
<dbReference type="CDD" id="cd06782">
    <property type="entry name" value="cpPDZ_CPP-like"/>
    <property type="match status" value="1"/>
</dbReference>
<keyword evidence="5" id="KW-0720">Serine protease</keyword>
<dbReference type="FunFam" id="3.10.20.10:FF:000002">
    <property type="entry name" value="60S ribosomal protein L18a"/>
    <property type="match status" value="1"/>
</dbReference>
<keyword evidence="6" id="KW-0793">Thylakoid</keyword>
<dbReference type="PROSITE" id="PS50106">
    <property type="entry name" value="PDZ"/>
    <property type="match status" value="1"/>
</dbReference>
<dbReference type="FunFam" id="2.30.42.10:FF:000063">
    <property type="entry name" value="Peptidase, S41 family"/>
    <property type="match status" value="1"/>
</dbReference>
<protein>
    <recommendedName>
        <fullName evidence="9">C-terminal processing peptidase</fullName>
        <ecNumber evidence="9">3.4.21.102</ecNumber>
    </recommendedName>
</protein>
<keyword evidence="12" id="KW-1185">Reference proteome</keyword>
<reference evidence="11" key="2">
    <citation type="journal article" date="2022" name="Hortic Res">
        <title>The genome of Dioscorea zingiberensis sheds light on the biosynthesis, origin and evolution of the medicinally important diosgenin saponins.</title>
        <authorList>
            <person name="Li Y."/>
            <person name="Tan C."/>
            <person name="Li Z."/>
            <person name="Guo J."/>
            <person name="Li S."/>
            <person name="Chen X."/>
            <person name="Wang C."/>
            <person name="Dai X."/>
            <person name="Yang H."/>
            <person name="Song W."/>
            <person name="Hou L."/>
            <person name="Xu J."/>
            <person name="Tong Z."/>
            <person name="Xu A."/>
            <person name="Yuan X."/>
            <person name="Wang W."/>
            <person name="Yang Q."/>
            <person name="Chen L."/>
            <person name="Sun Z."/>
            <person name="Wang K."/>
            <person name="Pan B."/>
            <person name="Chen J."/>
            <person name="Bao Y."/>
            <person name="Liu F."/>
            <person name="Qi X."/>
            <person name="Gang D.R."/>
            <person name="Wen J."/>
            <person name="Li J."/>
        </authorList>
    </citation>
    <scope>NUCLEOTIDE SEQUENCE</scope>
    <source>
        <strain evidence="11">Dzin_1.0</strain>
    </source>
</reference>
<dbReference type="EMBL" id="JAGGNH010000007">
    <property type="protein sequence ID" value="KAJ0966549.1"/>
    <property type="molecule type" value="Genomic_DNA"/>
</dbReference>
<dbReference type="FunFam" id="3.30.750.44:FF:000002">
    <property type="entry name" value="carboxyl-terminal-processing peptidase 2, chloroplastic"/>
    <property type="match status" value="1"/>
</dbReference>
<dbReference type="CDD" id="cd07560">
    <property type="entry name" value="Peptidase_S41_CPP"/>
    <property type="match status" value="1"/>
</dbReference>
<dbReference type="GO" id="GO:0006508">
    <property type="term" value="P:proteolysis"/>
    <property type="evidence" value="ECO:0007669"/>
    <property type="project" value="UniProtKB-KW"/>
</dbReference>
<keyword evidence="3" id="KW-0645">Protease</keyword>
<evidence type="ECO:0000313" key="12">
    <source>
        <dbReference type="Proteomes" id="UP001085076"/>
    </source>
</evidence>
<evidence type="ECO:0000256" key="4">
    <source>
        <dbReference type="ARBA" id="ARBA00022801"/>
    </source>
</evidence>
<evidence type="ECO:0000256" key="6">
    <source>
        <dbReference type="ARBA" id="ARBA00023078"/>
    </source>
</evidence>
<dbReference type="InterPro" id="IPR029045">
    <property type="entry name" value="ClpP/crotonase-like_dom_sf"/>
</dbReference>
<sequence>MGVFRFHQYQVVGRALPTPSEEHPKIFRMKLWATNEVRAKSKFWYFLRKLKKVKKSNGQVLAINEIFESSAWSRPFSSFDSPGDACKISFISELISRQLLGDNKRKLLRPIARGMESAARFSSVPPLIFLSSTSNGNPRTLLCFRSQRHPKVPLKWQVSTATLHSCFNRRAQCSEPGEAAKSLLARASLLRPLWVLGSLSFRYYSLVVCYSSRTIRRCRLNIHNFVKWQEKFGKNISVVAVRLALGMVLVISLSLAVNKSPSWSLTEENLLFLEAWKMVDRAYYDKSFNGQSWFRYRENALRNEPMNTREETYTAIRKMLSTLDDPFTRFLEPEKFRSLRSGTQGALTGVGLSIGYPTALESSTGLVVMSSSPGGPANKAGIIPGDIILAIDDRSTEDMDIYDAAERLQGPEGSSVNISIRSGSETKNVVLRREKVSLNPVKSNFCEVSGFGNDSSRIGYIKLTSFNQNASGAVREAIEKLRNNNVKAFVLDLRNNSGGLFPEGIEIAKIWLEKGVIVYICDSRGVRDIYETDGSNVIAGSEPLAVLVNKGTASASEILAGALKDNKRAVLFGEPTFGKGKIQSVFELSDGSGLAVTVARYETPAHIDIDKVGIVPDHPLPMSFPLDEDGFCTCLKDPASPCNINTHMLFSR</sequence>
<dbReference type="PANTHER" id="PTHR32060:SF7">
    <property type="entry name" value="CARBOXYL-TERMINAL-PROCESSING PEPTIDASE 2, CHLOROPLASTIC"/>
    <property type="match status" value="1"/>
</dbReference>
<dbReference type="Pfam" id="PF03572">
    <property type="entry name" value="Peptidase_S41"/>
    <property type="match status" value="1"/>
</dbReference>
<dbReference type="SMART" id="SM00245">
    <property type="entry name" value="TSPc"/>
    <property type="match status" value="1"/>
</dbReference>
<reference evidence="11" key="1">
    <citation type="submission" date="2021-03" db="EMBL/GenBank/DDBJ databases">
        <authorList>
            <person name="Li Z."/>
            <person name="Yang C."/>
        </authorList>
    </citation>
    <scope>NUCLEOTIDE SEQUENCE</scope>
    <source>
        <strain evidence="11">Dzin_1.0</strain>
        <tissue evidence="11">Leaf</tissue>
    </source>
</reference>
<dbReference type="AlphaFoldDB" id="A0A9D5C599"/>
<dbReference type="InterPro" id="IPR005151">
    <property type="entry name" value="Tail-specific_protease"/>
</dbReference>
<dbReference type="HAMAP" id="MF_00273">
    <property type="entry name" value="Ribosomal_eL20"/>
    <property type="match status" value="1"/>
</dbReference>
<dbReference type="Gene3D" id="3.10.20.10">
    <property type="match status" value="1"/>
</dbReference>
<dbReference type="SUPFAM" id="SSF52096">
    <property type="entry name" value="ClpP/crotonase"/>
    <property type="match status" value="1"/>
</dbReference>
<dbReference type="InterPro" id="IPR004447">
    <property type="entry name" value="Peptidase_S41A"/>
</dbReference>
<dbReference type="InterPro" id="IPR028877">
    <property type="entry name" value="Ribosomal_eL20"/>
</dbReference>
<dbReference type="InterPro" id="IPR001478">
    <property type="entry name" value="PDZ"/>
</dbReference>
<evidence type="ECO:0000256" key="8">
    <source>
        <dbReference type="ARBA" id="ARBA00060065"/>
    </source>
</evidence>
<dbReference type="Gene3D" id="3.90.226.10">
    <property type="entry name" value="2-enoyl-CoA Hydratase, Chain A, domain 1"/>
    <property type="match status" value="1"/>
</dbReference>
<comment type="similarity">
    <text evidence="2">Belongs to the peptidase S41A family.</text>
</comment>
<evidence type="ECO:0000256" key="2">
    <source>
        <dbReference type="ARBA" id="ARBA00009179"/>
    </source>
</evidence>
<comment type="caution">
    <text evidence="11">The sequence shown here is derived from an EMBL/GenBank/DDBJ whole genome shotgun (WGS) entry which is preliminary data.</text>
</comment>
<accession>A0A9D5C599</accession>
<dbReference type="Proteomes" id="UP001085076">
    <property type="component" value="Miscellaneous, Linkage group lg07"/>
</dbReference>
<dbReference type="GO" id="GO:0009543">
    <property type="term" value="C:chloroplast thylakoid lumen"/>
    <property type="evidence" value="ECO:0007669"/>
    <property type="project" value="UniProtKB-SubCell"/>
</dbReference>
<dbReference type="PANTHER" id="PTHR32060">
    <property type="entry name" value="TAIL-SPECIFIC PROTEASE"/>
    <property type="match status" value="1"/>
</dbReference>
<dbReference type="FunFam" id="3.30.750.44:FF:000010">
    <property type="entry name" value="Carboxyl-terminal-processing peptidase 1 chloroplastic"/>
    <property type="match status" value="1"/>
</dbReference>
<proteinExistence type="inferred from homology"/>
<dbReference type="Pfam" id="PF17820">
    <property type="entry name" value="PDZ_6"/>
    <property type="match status" value="1"/>
</dbReference>
<dbReference type="InterPro" id="IPR041489">
    <property type="entry name" value="PDZ_6"/>
</dbReference>
<comment type="subcellular location">
    <subcellularLocation>
        <location evidence="1">Plastid</location>
        <location evidence="1">Chloroplast thylakoid lumen</location>
    </subcellularLocation>
</comment>
<organism evidence="11 12">
    <name type="scientific">Dioscorea zingiberensis</name>
    <dbReference type="NCBI Taxonomy" id="325984"/>
    <lineage>
        <taxon>Eukaryota</taxon>
        <taxon>Viridiplantae</taxon>
        <taxon>Streptophyta</taxon>
        <taxon>Embryophyta</taxon>
        <taxon>Tracheophyta</taxon>
        <taxon>Spermatophyta</taxon>
        <taxon>Magnoliopsida</taxon>
        <taxon>Liliopsida</taxon>
        <taxon>Dioscoreales</taxon>
        <taxon>Dioscoreaceae</taxon>
        <taxon>Dioscorea</taxon>
    </lineage>
</organism>
<dbReference type="SUPFAM" id="SSF50156">
    <property type="entry name" value="PDZ domain-like"/>
    <property type="match status" value="1"/>
</dbReference>
<evidence type="ECO:0000256" key="9">
    <source>
        <dbReference type="ARBA" id="ARBA00066637"/>
    </source>
</evidence>
<dbReference type="GO" id="GO:0004252">
    <property type="term" value="F:serine-type endopeptidase activity"/>
    <property type="evidence" value="ECO:0007669"/>
    <property type="project" value="UniProtKB-EC"/>
</dbReference>
<dbReference type="EC" id="3.4.21.102" evidence="9"/>
<gene>
    <name evidence="11" type="ORF">J5N97_023466</name>
</gene>
<comment type="catalytic activity">
    <reaction evidence="7">
        <text>The enzyme shows specific recognition of a C-terminal tripeptide, Xaa-Yaa-Zaa, in which Xaa is preferably Ala or Leu, Yaa is preferably Ala or Tyr, and Zaa is preferably Ala, but then cleaves at a variable distance from the C-terminus. A typical cleavage is -Ala-Ala-|-Arg-Ala-Ala-Lys-Glu-Asn-Tyr-Ala-Leu-Ala-Ala.</text>
        <dbReference type="EC" id="3.4.21.102"/>
    </reaction>
</comment>
<dbReference type="InterPro" id="IPR036034">
    <property type="entry name" value="PDZ_sf"/>
</dbReference>
<evidence type="ECO:0000256" key="5">
    <source>
        <dbReference type="ARBA" id="ARBA00022825"/>
    </source>
</evidence>
<dbReference type="Gene3D" id="3.30.750.44">
    <property type="match status" value="1"/>
</dbReference>
<keyword evidence="4" id="KW-0378">Hydrolase</keyword>
<dbReference type="NCBIfam" id="TIGR00225">
    <property type="entry name" value="prc"/>
    <property type="match status" value="1"/>
</dbReference>
<name>A0A9D5C599_9LILI</name>